<evidence type="ECO:0000259" key="6">
    <source>
        <dbReference type="Pfam" id="PF00350"/>
    </source>
</evidence>
<dbReference type="InterPro" id="IPR027417">
    <property type="entry name" value="P-loop_NTPase"/>
</dbReference>
<evidence type="ECO:0000313" key="7">
    <source>
        <dbReference type="EMBL" id="PUE65941.1"/>
    </source>
</evidence>
<comment type="subcellular location">
    <subcellularLocation>
        <location evidence="1">Membrane</location>
    </subcellularLocation>
</comment>
<keyword evidence="4" id="KW-0342">GTP-binding</keyword>
<evidence type="ECO:0000313" key="8">
    <source>
        <dbReference type="Proteomes" id="UP000251135"/>
    </source>
</evidence>
<feature type="domain" description="Dynamin N-terminal" evidence="6">
    <location>
        <begin position="192"/>
        <end position="389"/>
    </location>
</feature>
<evidence type="ECO:0000256" key="4">
    <source>
        <dbReference type="ARBA" id="ARBA00023134"/>
    </source>
</evidence>
<dbReference type="EMBL" id="MUXE01000002">
    <property type="protein sequence ID" value="PUE65941.1"/>
    <property type="molecule type" value="Genomic_DNA"/>
</dbReference>
<evidence type="ECO:0000256" key="3">
    <source>
        <dbReference type="ARBA" id="ARBA00022801"/>
    </source>
</evidence>
<gene>
    <name evidence="7" type="ORF">B0174_01360</name>
</gene>
<dbReference type="GO" id="GO:0003924">
    <property type="term" value="F:GTPase activity"/>
    <property type="evidence" value="ECO:0007669"/>
    <property type="project" value="InterPro"/>
</dbReference>
<keyword evidence="7" id="KW-0067">ATP-binding</keyword>
<dbReference type="RefSeq" id="WP_108557849.1">
    <property type="nucleotide sequence ID" value="NZ_MUXE01000002.1"/>
</dbReference>
<dbReference type="InterPro" id="IPR045063">
    <property type="entry name" value="Dynamin_N"/>
</dbReference>
<dbReference type="AlphaFoldDB" id="A0A363D3Q0"/>
<dbReference type="SUPFAM" id="SSF52540">
    <property type="entry name" value="P-loop containing nucleoside triphosphate hydrolases"/>
    <property type="match status" value="1"/>
</dbReference>
<keyword evidence="3" id="KW-0378">Hydrolase</keyword>
<name>A0A363D3Q0_9BACT</name>
<evidence type="ECO:0000256" key="1">
    <source>
        <dbReference type="ARBA" id="ARBA00004370"/>
    </source>
</evidence>
<keyword evidence="5" id="KW-0472">Membrane</keyword>
<proteinExistence type="predicted"/>
<dbReference type="PANTHER" id="PTHR10465:SF0">
    <property type="entry name" value="SARCALUMENIN"/>
    <property type="match status" value="1"/>
</dbReference>
<dbReference type="GO" id="GO:0005525">
    <property type="term" value="F:GTP binding"/>
    <property type="evidence" value="ECO:0007669"/>
    <property type="project" value="UniProtKB-KW"/>
</dbReference>
<dbReference type="InterPro" id="IPR027094">
    <property type="entry name" value="Mitofusin_fam"/>
</dbReference>
<evidence type="ECO:0000256" key="2">
    <source>
        <dbReference type="ARBA" id="ARBA00022741"/>
    </source>
</evidence>
<dbReference type="Gene3D" id="3.40.50.300">
    <property type="entry name" value="P-loop containing nucleotide triphosphate hydrolases"/>
    <property type="match status" value="1"/>
</dbReference>
<dbReference type="Proteomes" id="UP000251135">
    <property type="component" value="Unassembled WGS sequence"/>
</dbReference>
<dbReference type="GO" id="GO:0016020">
    <property type="term" value="C:membrane"/>
    <property type="evidence" value="ECO:0007669"/>
    <property type="project" value="UniProtKB-SubCell"/>
</dbReference>
<keyword evidence="8" id="KW-1185">Reference proteome</keyword>
<reference evidence="7 8" key="1">
    <citation type="submission" date="2017-02" db="EMBL/GenBank/DDBJ databases">
        <title>Arcobacter caeni sp. nov, a new Arcobacter species isolated from reclaimed water.</title>
        <authorList>
            <person name="Figueras M.J."/>
            <person name="Perez-Cataluna A."/>
            <person name="Salas-Masso N."/>
        </authorList>
    </citation>
    <scope>NUCLEOTIDE SEQUENCE [LARGE SCALE GENOMIC DNA]</scope>
    <source>
        <strain evidence="7 8">RW17-10</strain>
    </source>
</reference>
<dbReference type="OrthoDB" id="1100581at2"/>
<sequence>MSLANDYFLLYHGITFEVNLDLEPIETEVNEEIFTIYALIISATRKNFDKYLPLTSFKTLCQQLKVKSPSNINELNHLQHMIVKSILSNKSKQNISVLHSSFEYLKSENIINGQNYHKLISLFDYKELDLVDEYTITSSNKVDTELEKSSFKELKTTVEELISQLQEDIINEEISKEINATKNYLNTQKFSIGITGVMNAGKSTMLNALMGREILGSAVVPETANLTIVKHNPTDTAKVYYWNTKEWDRILKSAEQLESMREFVNETNKIFGDDLKNYIRPTSRFDEIDINDLSSYTSAAASGKKCNLVKYVELGSKLDFLSDGIEIVDTPGLDDPVIQREEITKEYISACDMMLHLMNVSQSATLKDVEFIIDAVLYQNISKLLIVITRADTVSKEQLDEVIKYTKSSIEKQLKAQNKDSQLDYILKTIKFIPISGRMALLHRTGHEQEALDAGFTLEQTGILEIEQYLTETLFGSNSQKGELVIQSAKNQLQKIIEKQISFYNYELQLLSKSKDELEIELQEFNKKKSVNTRIFQAMSEDITYYRNDTRDYTNSLETFLQSELIDLQTVIKQRVVGDVRYSFEKIKKRPENTRIRVIVETAIKDGIIDVIRDYRYKFIKKSQSIGEQCEQKYQDLGFSIGHKNENFDARGFFQDDFKSGFLTSNNEVLISQIIDAVSKSKDTKLNELDREIELLIKYQFTSIEEDIKAKAKKVSSLLIESFFMTLNAPLKSFEQKLKNDEELLQNQISSFEENDKNRAQLSIDIHKNIKKFENISTTIKGLY</sequence>
<accession>A0A363D3Q0</accession>
<dbReference type="CDD" id="cd09912">
    <property type="entry name" value="DLP_2"/>
    <property type="match status" value="1"/>
</dbReference>
<dbReference type="PANTHER" id="PTHR10465">
    <property type="entry name" value="TRANSMEMBRANE GTPASE FZO1"/>
    <property type="match status" value="1"/>
</dbReference>
<protein>
    <submittedName>
        <fullName evidence="7">ATP-binding protein</fullName>
    </submittedName>
</protein>
<comment type="caution">
    <text evidence="7">The sequence shown here is derived from an EMBL/GenBank/DDBJ whole genome shotgun (WGS) entry which is preliminary data.</text>
</comment>
<dbReference type="GO" id="GO:0005524">
    <property type="term" value="F:ATP binding"/>
    <property type="evidence" value="ECO:0007669"/>
    <property type="project" value="UniProtKB-KW"/>
</dbReference>
<organism evidence="7 8">
    <name type="scientific">Arcobacter caeni</name>
    <dbReference type="NCBI Taxonomy" id="1912877"/>
    <lineage>
        <taxon>Bacteria</taxon>
        <taxon>Pseudomonadati</taxon>
        <taxon>Campylobacterota</taxon>
        <taxon>Epsilonproteobacteria</taxon>
        <taxon>Campylobacterales</taxon>
        <taxon>Arcobacteraceae</taxon>
        <taxon>Arcobacter</taxon>
    </lineage>
</organism>
<evidence type="ECO:0000256" key="5">
    <source>
        <dbReference type="ARBA" id="ARBA00023136"/>
    </source>
</evidence>
<keyword evidence="2" id="KW-0547">Nucleotide-binding</keyword>
<dbReference type="Pfam" id="PF00350">
    <property type="entry name" value="Dynamin_N"/>
    <property type="match status" value="1"/>
</dbReference>